<dbReference type="EMBL" id="JASZZN010000020">
    <property type="protein sequence ID" value="MDM4018230.1"/>
    <property type="molecule type" value="Genomic_DNA"/>
</dbReference>
<organism evidence="2 3">
    <name type="scientific">Roseiconus lacunae</name>
    <dbReference type="NCBI Taxonomy" id="2605694"/>
    <lineage>
        <taxon>Bacteria</taxon>
        <taxon>Pseudomonadati</taxon>
        <taxon>Planctomycetota</taxon>
        <taxon>Planctomycetia</taxon>
        <taxon>Pirellulales</taxon>
        <taxon>Pirellulaceae</taxon>
        <taxon>Roseiconus</taxon>
    </lineage>
</organism>
<proteinExistence type="predicted"/>
<accession>A0ABT7PP40</accession>
<comment type="caution">
    <text evidence="2">The sequence shown here is derived from an EMBL/GenBank/DDBJ whole genome shotgun (WGS) entry which is preliminary data.</text>
</comment>
<feature type="compositionally biased region" description="Acidic residues" evidence="1">
    <location>
        <begin position="107"/>
        <end position="117"/>
    </location>
</feature>
<evidence type="ECO:0000313" key="2">
    <source>
        <dbReference type="EMBL" id="MDM4018230.1"/>
    </source>
</evidence>
<evidence type="ECO:0000256" key="1">
    <source>
        <dbReference type="SAM" id="MobiDB-lite"/>
    </source>
</evidence>
<sequence length="129" mass="14355">MSHDAEKRGDEVIHKLRKLNGFCPMTPEEADAAYDAAPSDPISEDDIDSMIEFVTSGGKATWEPLPDLGWTDEENIEEVEESLQLHRNKGEDEADTTEEEKLREEMLSDDETEDEDRLEGGEEPSGSGG</sequence>
<feature type="region of interest" description="Disordered" evidence="1">
    <location>
        <begin position="57"/>
        <end position="129"/>
    </location>
</feature>
<gene>
    <name evidence="2" type="ORF">QTN89_22460</name>
</gene>
<dbReference type="RefSeq" id="WP_289165954.1">
    <property type="nucleotide sequence ID" value="NZ_JASZZN010000020.1"/>
</dbReference>
<dbReference type="Proteomes" id="UP001239462">
    <property type="component" value="Unassembled WGS sequence"/>
</dbReference>
<protein>
    <submittedName>
        <fullName evidence="2">Uncharacterized protein</fullName>
    </submittedName>
</protein>
<evidence type="ECO:0000313" key="3">
    <source>
        <dbReference type="Proteomes" id="UP001239462"/>
    </source>
</evidence>
<name>A0ABT7PP40_9BACT</name>
<reference evidence="2 3" key="1">
    <citation type="submission" date="2023-06" db="EMBL/GenBank/DDBJ databases">
        <title>Roseiconus lacunae JC819 isolated from Gulf of Mannar region, Tamil Nadu.</title>
        <authorList>
            <person name="Pk S."/>
            <person name="Ch S."/>
            <person name="Ch V.R."/>
        </authorList>
    </citation>
    <scope>NUCLEOTIDE SEQUENCE [LARGE SCALE GENOMIC DNA]</scope>
    <source>
        <strain evidence="2 3">JC819</strain>
    </source>
</reference>
<keyword evidence="3" id="KW-1185">Reference proteome</keyword>
<feature type="compositionally biased region" description="Acidic residues" evidence="1">
    <location>
        <begin position="70"/>
        <end position="81"/>
    </location>
</feature>